<dbReference type="InterPro" id="IPR013936">
    <property type="entry name" value="CRT-like"/>
</dbReference>
<feature type="transmembrane region" description="Helical" evidence="7">
    <location>
        <begin position="145"/>
        <end position="165"/>
    </location>
</feature>
<dbReference type="SUPFAM" id="SSF103481">
    <property type="entry name" value="Multidrug resistance efflux transporter EmrE"/>
    <property type="match status" value="1"/>
</dbReference>
<evidence type="ECO:0000256" key="2">
    <source>
        <dbReference type="ARBA" id="ARBA00006690"/>
    </source>
</evidence>
<proteinExistence type="inferred from homology"/>
<dbReference type="AlphaFoldDB" id="A0A913XK63"/>
<dbReference type="InterPro" id="IPR037185">
    <property type="entry name" value="EmrE-like"/>
</dbReference>
<feature type="transmembrane region" description="Helical" evidence="7">
    <location>
        <begin position="340"/>
        <end position="360"/>
    </location>
</feature>
<protein>
    <submittedName>
        <fullName evidence="8">Uncharacterized protein</fullName>
    </submittedName>
</protein>
<accession>A0A913XK63</accession>
<evidence type="ECO:0000256" key="3">
    <source>
        <dbReference type="ARBA" id="ARBA00022448"/>
    </source>
</evidence>
<feature type="transmembrane region" description="Helical" evidence="7">
    <location>
        <begin position="372"/>
        <end position="393"/>
    </location>
</feature>
<keyword evidence="3" id="KW-0813">Transport</keyword>
<dbReference type="KEGG" id="epa:110243810"/>
<comment type="similarity">
    <text evidence="2">Belongs to the CRT-like transporter family.</text>
</comment>
<reference evidence="8" key="1">
    <citation type="submission" date="2022-11" db="UniProtKB">
        <authorList>
            <consortium name="EnsemblMetazoa"/>
        </authorList>
    </citation>
    <scope>IDENTIFICATION</scope>
</reference>
<feature type="transmembrane region" description="Helical" evidence="7">
    <location>
        <begin position="313"/>
        <end position="333"/>
    </location>
</feature>
<dbReference type="GeneID" id="110243810"/>
<sequence length="433" mass="48619">MDGPSAYSIQKENHDHLPITERRKKSDVLRNLLFGSMVVGGQCGQNVVLPLFIDSARYDDNSTSLNHSFTAYKPFMDSYAVTVFSTIMFAIVFGVLFAVRRLRMYLKGECFDRRVPHRLIALSGLLAGFAGLIIVYSSSGKRTAPYLQAILVNAAIPATLILRYLLLKKSPTKQKLICALTIVLAIFICLLPSLVPEIDPKQANNKEQGGTTGWRGIFWPCCFMMGFVITAVGYTIQEKIFQYQNPQSTKKVDIFYIMFISMLFQLVACVALFWTDAIPIFGNVNSIEKVFLNFVYGFQCVFGSAGCSHYPALYGWLFIACFVCYWLGSGCLLRYSEGATFLAIVTAIVTPTGFLFWTLFKEQPTFHWHPQMSVTVWLNIIGLAIMVPSIYLYNVERWILDQVGLSLDSETERIELRARSSRKKGSADLVPGG</sequence>
<dbReference type="GO" id="GO:0016020">
    <property type="term" value="C:membrane"/>
    <property type="evidence" value="ECO:0007669"/>
    <property type="project" value="UniProtKB-SubCell"/>
</dbReference>
<feature type="transmembrane region" description="Helical" evidence="7">
    <location>
        <begin position="79"/>
        <end position="99"/>
    </location>
</feature>
<name>A0A913XK63_EXADI</name>
<dbReference type="EnsemblMetazoa" id="XM_021049947.2">
    <property type="protein sequence ID" value="XP_020905606.1"/>
    <property type="gene ID" value="LOC110243810"/>
</dbReference>
<dbReference type="PANTHER" id="PTHR31326">
    <property type="entry name" value="PROTEIN CLT2, CHLOROPLASTIC"/>
    <property type="match status" value="1"/>
</dbReference>
<dbReference type="RefSeq" id="XP_020905606.1">
    <property type="nucleotide sequence ID" value="XM_021049947.2"/>
</dbReference>
<feature type="transmembrane region" description="Helical" evidence="7">
    <location>
        <begin position="216"/>
        <end position="234"/>
    </location>
</feature>
<evidence type="ECO:0000256" key="7">
    <source>
        <dbReference type="SAM" id="Phobius"/>
    </source>
</evidence>
<dbReference type="OMA" id="YNVERWI"/>
<dbReference type="OrthoDB" id="6335830at2759"/>
<feature type="transmembrane region" description="Helical" evidence="7">
    <location>
        <begin position="32"/>
        <end position="53"/>
    </location>
</feature>
<keyword evidence="5 7" id="KW-1133">Transmembrane helix</keyword>
<dbReference type="Proteomes" id="UP000887567">
    <property type="component" value="Unplaced"/>
</dbReference>
<evidence type="ECO:0000256" key="4">
    <source>
        <dbReference type="ARBA" id="ARBA00022692"/>
    </source>
</evidence>
<feature type="transmembrane region" description="Helical" evidence="7">
    <location>
        <begin position="177"/>
        <end position="196"/>
    </location>
</feature>
<evidence type="ECO:0000256" key="5">
    <source>
        <dbReference type="ARBA" id="ARBA00022989"/>
    </source>
</evidence>
<evidence type="ECO:0000256" key="6">
    <source>
        <dbReference type="ARBA" id="ARBA00023136"/>
    </source>
</evidence>
<evidence type="ECO:0000313" key="8">
    <source>
        <dbReference type="EnsemblMetazoa" id="XP_020905606.1"/>
    </source>
</evidence>
<keyword evidence="4 7" id="KW-0812">Transmembrane</keyword>
<keyword evidence="9" id="KW-1185">Reference proteome</keyword>
<dbReference type="Pfam" id="PF08627">
    <property type="entry name" value="CRT-like"/>
    <property type="match status" value="1"/>
</dbReference>
<feature type="transmembrane region" description="Helical" evidence="7">
    <location>
        <begin position="119"/>
        <end position="139"/>
    </location>
</feature>
<organism evidence="8 9">
    <name type="scientific">Exaiptasia diaphana</name>
    <name type="common">Tropical sea anemone</name>
    <name type="synonym">Aiptasia pulchella</name>
    <dbReference type="NCBI Taxonomy" id="2652724"/>
    <lineage>
        <taxon>Eukaryota</taxon>
        <taxon>Metazoa</taxon>
        <taxon>Cnidaria</taxon>
        <taxon>Anthozoa</taxon>
        <taxon>Hexacorallia</taxon>
        <taxon>Actiniaria</taxon>
        <taxon>Aiptasiidae</taxon>
        <taxon>Exaiptasia</taxon>
    </lineage>
</organism>
<evidence type="ECO:0000256" key="1">
    <source>
        <dbReference type="ARBA" id="ARBA00004141"/>
    </source>
</evidence>
<comment type="subcellular location">
    <subcellularLocation>
        <location evidence="1">Membrane</location>
        <topology evidence="1">Multi-pass membrane protein</topology>
    </subcellularLocation>
</comment>
<keyword evidence="6 7" id="KW-0472">Membrane</keyword>
<dbReference type="PANTHER" id="PTHR31326:SF1">
    <property type="entry name" value="PROTEIN CLT2, CHLOROPLASTIC"/>
    <property type="match status" value="1"/>
</dbReference>
<feature type="transmembrane region" description="Helical" evidence="7">
    <location>
        <begin position="254"/>
        <end position="274"/>
    </location>
</feature>
<evidence type="ECO:0000313" key="9">
    <source>
        <dbReference type="Proteomes" id="UP000887567"/>
    </source>
</evidence>